<dbReference type="SUPFAM" id="SSF74942">
    <property type="entry name" value="YhbC-like, C-terminal domain"/>
    <property type="match status" value="1"/>
</dbReference>
<comment type="subcellular location">
    <subcellularLocation>
        <location evidence="3">Cytoplasm</location>
    </subcellularLocation>
</comment>
<dbReference type="PANTHER" id="PTHR33867:SF1">
    <property type="entry name" value="RIBOSOME MATURATION FACTOR RIMP"/>
    <property type="match status" value="1"/>
</dbReference>
<dbReference type="InterPro" id="IPR035956">
    <property type="entry name" value="RimP_N_sf"/>
</dbReference>
<dbReference type="InterPro" id="IPR003728">
    <property type="entry name" value="Ribosome_maturation_RimP"/>
</dbReference>
<dbReference type="EMBL" id="JBHTJZ010000009">
    <property type="protein sequence ID" value="MFD0959521.1"/>
    <property type="molecule type" value="Genomic_DNA"/>
</dbReference>
<reference evidence="7" key="1">
    <citation type="journal article" date="2019" name="Int. J. Syst. Evol. Microbiol.">
        <title>The Global Catalogue of Microorganisms (GCM) 10K type strain sequencing project: providing services to taxonomists for standard genome sequencing and annotation.</title>
        <authorList>
            <consortium name="The Broad Institute Genomics Platform"/>
            <consortium name="The Broad Institute Genome Sequencing Center for Infectious Disease"/>
            <person name="Wu L."/>
            <person name="Ma J."/>
        </authorList>
    </citation>
    <scope>NUCLEOTIDE SEQUENCE [LARGE SCALE GENOMIC DNA]</scope>
    <source>
        <strain evidence="7">CCUG 59129</strain>
    </source>
</reference>
<dbReference type="Pfam" id="PF02576">
    <property type="entry name" value="RimP_N"/>
    <property type="match status" value="1"/>
</dbReference>
<dbReference type="Gene3D" id="3.30.300.70">
    <property type="entry name" value="RimP-like superfamily, N-terminal"/>
    <property type="match status" value="1"/>
</dbReference>
<proteinExistence type="inferred from homology"/>
<keyword evidence="1 3" id="KW-0963">Cytoplasm</keyword>
<keyword evidence="2 3" id="KW-0690">Ribosome biogenesis</keyword>
<evidence type="ECO:0000259" key="4">
    <source>
        <dbReference type="Pfam" id="PF02576"/>
    </source>
</evidence>
<dbReference type="Gene3D" id="2.30.30.180">
    <property type="entry name" value="Ribosome maturation factor RimP, C-terminal domain"/>
    <property type="match status" value="1"/>
</dbReference>
<dbReference type="PANTHER" id="PTHR33867">
    <property type="entry name" value="RIBOSOME MATURATION FACTOR RIMP"/>
    <property type="match status" value="1"/>
</dbReference>
<comment type="similarity">
    <text evidence="3">Belongs to the RimP family.</text>
</comment>
<dbReference type="HAMAP" id="MF_01077">
    <property type="entry name" value="RimP"/>
    <property type="match status" value="1"/>
</dbReference>
<feature type="domain" description="Ribosome maturation factor RimP N-terminal" evidence="4">
    <location>
        <begin position="14"/>
        <end position="85"/>
    </location>
</feature>
<dbReference type="RefSeq" id="WP_377563676.1">
    <property type="nucleotide sequence ID" value="NZ_JBHTJZ010000009.1"/>
</dbReference>
<evidence type="ECO:0000259" key="5">
    <source>
        <dbReference type="Pfam" id="PF17384"/>
    </source>
</evidence>
<dbReference type="Proteomes" id="UP001596989">
    <property type="component" value="Unassembled WGS sequence"/>
</dbReference>
<evidence type="ECO:0000256" key="2">
    <source>
        <dbReference type="ARBA" id="ARBA00022517"/>
    </source>
</evidence>
<protein>
    <recommendedName>
        <fullName evidence="3">Ribosome maturation factor RimP</fullName>
    </recommendedName>
</protein>
<evidence type="ECO:0000256" key="1">
    <source>
        <dbReference type="ARBA" id="ARBA00022490"/>
    </source>
</evidence>
<dbReference type="InterPro" id="IPR028998">
    <property type="entry name" value="RimP_C"/>
</dbReference>
<evidence type="ECO:0000313" key="6">
    <source>
        <dbReference type="EMBL" id="MFD0959521.1"/>
    </source>
</evidence>
<evidence type="ECO:0000313" key="7">
    <source>
        <dbReference type="Proteomes" id="UP001596989"/>
    </source>
</evidence>
<accession>A0ABW3HPQ9</accession>
<dbReference type="InterPro" id="IPR028989">
    <property type="entry name" value="RimP_N"/>
</dbReference>
<evidence type="ECO:0000256" key="3">
    <source>
        <dbReference type="HAMAP-Rule" id="MF_01077"/>
    </source>
</evidence>
<dbReference type="Pfam" id="PF17384">
    <property type="entry name" value="DUF150_C"/>
    <property type="match status" value="1"/>
</dbReference>
<dbReference type="SUPFAM" id="SSF75420">
    <property type="entry name" value="YhbC-like, N-terminal domain"/>
    <property type="match status" value="1"/>
</dbReference>
<comment type="caution">
    <text evidence="6">The sequence shown here is derived from an EMBL/GenBank/DDBJ whole genome shotgun (WGS) entry which is preliminary data.</text>
</comment>
<comment type="function">
    <text evidence="3">Required for maturation of 30S ribosomal subunits.</text>
</comment>
<dbReference type="CDD" id="cd01734">
    <property type="entry name" value="YlxS_C"/>
    <property type="match status" value="1"/>
</dbReference>
<dbReference type="NCBIfam" id="NF000928">
    <property type="entry name" value="PRK00092.1-2"/>
    <property type="match status" value="1"/>
</dbReference>
<organism evidence="6 7">
    <name type="scientific">Paenibacillus chungangensis</name>
    <dbReference type="NCBI Taxonomy" id="696535"/>
    <lineage>
        <taxon>Bacteria</taxon>
        <taxon>Bacillati</taxon>
        <taxon>Bacillota</taxon>
        <taxon>Bacilli</taxon>
        <taxon>Bacillales</taxon>
        <taxon>Paenibacillaceae</taxon>
        <taxon>Paenibacillus</taxon>
    </lineage>
</organism>
<name>A0ABW3HPQ9_9BACL</name>
<feature type="domain" description="Ribosome maturation factor RimP C-terminal" evidence="5">
    <location>
        <begin position="88"/>
        <end position="153"/>
    </location>
</feature>
<dbReference type="InterPro" id="IPR036847">
    <property type="entry name" value="RimP_C_sf"/>
</dbReference>
<gene>
    <name evidence="3 6" type="primary">rimP</name>
    <name evidence="6" type="ORF">ACFQ2I_08955</name>
</gene>
<sequence length="153" mass="17162">MSTSKIKAAVEAMVLPYLNEHGFELVDIEYIKEGSSWFLRIFVDKEGGIDIDECGRISEYVSEQLDKDDPITDAYFLEVSSPGAERPLKKPEDVRKAVGKHVFITTYEPIDGLKEFEGELIDFDGDTATVRIGKKEHSLPYSKVASARLAIVF</sequence>
<keyword evidence="7" id="KW-1185">Reference proteome</keyword>